<dbReference type="EMBL" id="CP111016">
    <property type="protein sequence ID" value="WAR06629.1"/>
    <property type="molecule type" value="Genomic_DNA"/>
</dbReference>
<evidence type="ECO:0000313" key="2">
    <source>
        <dbReference type="Proteomes" id="UP001164746"/>
    </source>
</evidence>
<proteinExistence type="predicted"/>
<accession>A0ABY7EBS5</accession>
<keyword evidence="2" id="KW-1185">Reference proteome</keyword>
<name>A0ABY7EBS5_MYAAR</name>
<dbReference type="Proteomes" id="UP001164746">
    <property type="component" value="Chromosome 5"/>
</dbReference>
<organism evidence="1 2">
    <name type="scientific">Mya arenaria</name>
    <name type="common">Soft-shell clam</name>
    <dbReference type="NCBI Taxonomy" id="6604"/>
    <lineage>
        <taxon>Eukaryota</taxon>
        <taxon>Metazoa</taxon>
        <taxon>Spiralia</taxon>
        <taxon>Lophotrochozoa</taxon>
        <taxon>Mollusca</taxon>
        <taxon>Bivalvia</taxon>
        <taxon>Autobranchia</taxon>
        <taxon>Heteroconchia</taxon>
        <taxon>Euheterodonta</taxon>
        <taxon>Imparidentia</taxon>
        <taxon>Neoheterodontei</taxon>
        <taxon>Myida</taxon>
        <taxon>Myoidea</taxon>
        <taxon>Myidae</taxon>
        <taxon>Mya</taxon>
    </lineage>
</organism>
<evidence type="ECO:0000313" key="1">
    <source>
        <dbReference type="EMBL" id="WAR06629.1"/>
    </source>
</evidence>
<protein>
    <submittedName>
        <fullName evidence="1">Uncharacterized protein</fullName>
    </submittedName>
</protein>
<sequence length="105" mass="11629">MHVTDVSDDKASEAVLIGAVTGTGPESPEHLGLSIYESVDPKEATYSEIDRNQARSATESPEHLGLPIYESLKSKAKDATYTDLDRDEARYTHIQEHRVCRNVLT</sequence>
<gene>
    <name evidence="1" type="ORF">MAR_021998</name>
</gene>
<reference evidence="1" key="1">
    <citation type="submission" date="2022-11" db="EMBL/GenBank/DDBJ databases">
        <title>Centuries of genome instability and evolution in soft-shell clam transmissible cancer (bioRxiv).</title>
        <authorList>
            <person name="Hart S.F.M."/>
            <person name="Yonemitsu M.A."/>
            <person name="Giersch R.M."/>
            <person name="Beal B.F."/>
            <person name="Arriagada G."/>
            <person name="Davis B.W."/>
            <person name="Ostrander E.A."/>
            <person name="Goff S.P."/>
            <person name="Metzger M.J."/>
        </authorList>
    </citation>
    <scope>NUCLEOTIDE SEQUENCE</scope>
    <source>
        <strain evidence="1">MELC-2E11</strain>
        <tissue evidence="1">Siphon/mantle</tissue>
    </source>
</reference>